<gene>
    <name evidence="1" type="ORF">BCR26_08880</name>
</gene>
<evidence type="ECO:0008006" key="3">
    <source>
        <dbReference type="Google" id="ProtNLM"/>
    </source>
</evidence>
<dbReference type="Proteomes" id="UP000095256">
    <property type="component" value="Unassembled WGS sequence"/>
</dbReference>
<keyword evidence="2" id="KW-1185">Reference proteome</keyword>
<organism evidence="1 2">
    <name type="scientific">Enterococcus rivorum</name>
    <dbReference type="NCBI Taxonomy" id="762845"/>
    <lineage>
        <taxon>Bacteria</taxon>
        <taxon>Bacillati</taxon>
        <taxon>Bacillota</taxon>
        <taxon>Bacilli</taxon>
        <taxon>Lactobacillales</taxon>
        <taxon>Enterococcaceae</taxon>
        <taxon>Enterococcus</taxon>
    </lineage>
</organism>
<accession>A0A1E5L088</accession>
<comment type="caution">
    <text evidence="1">The sequence shown here is derived from an EMBL/GenBank/DDBJ whole genome shotgun (WGS) entry which is preliminary data.</text>
</comment>
<dbReference type="EMBL" id="MIEK01000005">
    <property type="protein sequence ID" value="OEH83582.1"/>
    <property type="molecule type" value="Genomic_DNA"/>
</dbReference>
<evidence type="ECO:0000313" key="2">
    <source>
        <dbReference type="Proteomes" id="UP000095256"/>
    </source>
</evidence>
<name>A0A1E5L088_9ENTE</name>
<dbReference type="OrthoDB" id="2193957at2"/>
<dbReference type="AlphaFoldDB" id="A0A1E5L088"/>
<dbReference type="RefSeq" id="WP_069697455.1">
    <property type="nucleotide sequence ID" value="NZ_JAGGMA010000012.1"/>
</dbReference>
<evidence type="ECO:0000313" key="1">
    <source>
        <dbReference type="EMBL" id="OEH83582.1"/>
    </source>
</evidence>
<protein>
    <recommendedName>
        <fullName evidence="3">HTH cro/C1-type domain-containing protein</fullName>
    </recommendedName>
</protein>
<dbReference type="STRING" id="762845.BCR26_08880"/>
<reference evidence="1 2" key="1">
    <citation type="submission" date="2016-09" db="EMBL/GenBank/DDBJ databases">
        <authorList>
            <person name="Capua I."/>
            <person name="De Benedictis P."/>
            <person name="Joannis T."/>
            <person name="Lombin L.H."/>
            <person name="Cattoli G."/>
        </authorList>
    </citation>
    <scope>NUCLEOTIDE SEQUENCE [LARGE SCALE GENOMIC DNA]</scope>
    <source>
        <strain evidence="1 2">LMG 25899</strain>
    </source>
</reference>
<sequence length="69" mass="7908">MKINLKKYVDEKKVTLEVVAKETGVELEMLLEMYNKGTFDSAKLGVNGLTNLLMYFEITNVNNLIPEIR</sequence>
<proteinExistence type="predicted"/>